<evidence type="ECO:0000313" key="4">
    <source>
        <dbReference type="EMBL" id="CAF0919191.1"/>
    </source>
</evidence>
<dbReference type="GO" id="GO:0005634">
    <property type="term" value="C:nucleus"/>
    <property type="evidence" value="ECO:0007669"/>
    <property type="project" value="TreeGrafter"/>
</dbReference>
<dbReference type="OrthoDB" id="10047691at2759"/>
<gene>
    <name evidence="3" type="ORF">BJG266_LOCUS5413</name>
    <name evidence="4" type="ORF">QVE165_LOCUS10443</name>
</gene>
<dbReference type="GO" id="GO:0046983">
    <property type="term" value="F:protein dimerization activity"/>
    <property type="evidence" value="ECO:0007669"/>
    <property type="project" value="InterPro"/>
</dbReference>
<dbReference type="SUPFAM" id="SSF53098">
    <property type="entry name" value="Ribonuclease H-like"/>
    <property type="match status" value="1"/>
</dbReference>
<dbReference type="PANTHER" id="PTHR46169:SF17">
    <property type="entry name" value="HAT C-TERMINAL DIMERISATION DOMAIN-CONTAINING PROTEIN"/>
    <property type="match status" value="1"/>
</dbReference>
<name>A0A814AVW8_9BILA</name>
<dbReference type="Gene3D" id="1.10.10.1070">
    <property type="entry name" value="Zinc finger, BED domain-containing"/>
    <property type="match status" value="1"/>
</dbReference>
<sequence length="635" mass="72827">MNMSTKSPRAQIEQKKREVIRQLKEGTLTTTKEPPTGSSGEFWSNLLRIKNSDNVYEPFVQCTVCTQLLSYEVKNGTNSLNLHVQGCTKKTTTYRSTSSIDKYLTKDISISQDDKRSITISCAKYCAFDIRSFNSVHGDGFQQLCQALIDTGYKFGLNKCSKPSVKNLLPDRTNVSRTIKQLAEEYRLKLKDILREDLQHVRLIGLSTDYWKNTYTTDNYLTINIHYTKNDHPVTFMLETRLFVGAKTGESTVRVIKAVLNAYGINPEETHIIYLTDNGSNFISGLQSEVHLRCVCHCLNLVVKHSLEECPKINALIKASGELVTHFKRCELNCMLTTTLKQQCDTRWNTVYDMLYSIEKNFKEIESILVERKEYGDYIDQIDYALLKGIGDILLTFKKASEQLSSDQEPTLHLVLPWTTKLKNVCETKSADNAVIKQLKKNILTHIEQSMWLTQLHDIATFLHPVSKNLLSYSQKEREEVHKATRTMLKTIKAAEPNKQHKDVYVVDNVSTPGKTPKRMKKSESCQEDVLHDFAQNNESESDAEEDIDEVERYIKAKVVYMHNESLLAWWKKWSINYPQLSLLARSLLGVPASSATSERVFSTSGRILEERRQNLNEDAVNDILLLRNFRKCIE</sequence>
<dbReference type="SUPFAM" id="SSF140996">
    <property type="entry name" value="Hermes dimerisation domain"/>
    <property type="match status" value="1"/>
</dbReference>
<dbReference type="Proteomes" id="UP000663877">
    <property type="component" value="Unassembled WGS sequence"/>
</dbReference>
<dbReference type="EMBL" id="CAJNOM010000049">
    <property type="protein sequence ID" value="CAF0919191.1"/>
    <property type="molecule type" value="Genomic_DNA"/>
</dbReference>
<proteinExistence type="predicted"/>
<evidence type="ECO:0000313" key="3">
    <source>
        <dbReference type="EMBL" id="CAF0804921.1"/>
    </source>
</evidence>
<dbReference type="InterPro" id="IPR008906">
    <property type="entry name" value="HATC_C_dom"/>
</dbReference>
<keyword evidence="5" id="KW-1185">Reference proteome</keyword>
<dbReference type="Proteomes" id="UP000663832">
    <property type="component" value="Unassembled WGS sequence"/>
</dbReference>
<dbReference type="InterPro" id="IPR052717">
    <property type="entry name" value="Vacuolar_transposase_reg"/>
</dbReference>
<dbReference type="InterPro" id="IPR012337">
    <property type="entry name" value="RNaseH-like_sf"/>
</dbReference>
<dbReference type="AlphaFoldDB" id="A0A814AVW8"/>
<evidence type="ECO:0000259" key="1">
    <source>
        <dbReference type="Pfam" id="PF05699"/>
    </source>
</evidence>
<evidence type="ECO:0000259" key="2">
    <source>
        <dbReference type="Pfam" id="PF10683"/>
    </source>
</evidence>
<dbReference type="EMBL" id="CAJNOI010000014">
    <property type="protein sequence ID" value="CAF0804921.1"/>
    <property type="molecule type" value="Genomic_DNA"/>
</dbReference>
<comment type="caution">
    <text evidence="4">The sequence shown here is derived from an EMBL/GenBank/DDBJ whole genome shotgun (WGS) entry which is preliminary data.</text>
</comment>
<dbReference type="Pfam" id="PF05699">
    <property type="entry name" value="Dimer_Tnp_hAT"/>
    <property type="match status" value="1"/>
</dbReference>
<protein>
    <submittedName>
        <fullName evidence="4">Uncharacterized protein</fullName>
    </submittedName>
</protein>
<feature type="domain" description="Hermes trasposase DNA-binding" evidence="2">
    <location>
        <begin position="110"/>
        <end position="173"/>
    </location>
</feature>
<dbReference type="Pfam" id="PF10683">
    <property type="entry name" value="DBD_Tnp_Hermes"/>
    <property type="match status" value="1"/>
</dbReference>
<organism evidence="4 5">
    <name type="scientific">Adineta steineri</name>
    <dbReference type="NCBI Taxonomy" id="433720"/>
    <lineage>
        <taxon>Eukaryota</taxon>
        <taxon>Metazoa</taxon>
        <taxon>Spiralia</taxon>
        <taxon>Gnathifera</taxon>
        <taxon>Rotifera</taxon>
        <taxon>Eurotatoria</taxon>
        <taxon>Bdelloidea</taxon>
        <taxon>Adinetida</taxon>
        <taxon>Adinetidae</taxon>
        <taxon>Adineta</taxon>
    </lineage>
</organism>
<accession>A0A814AVW8</accession>
<feature type="domain" description="HAT C-terminal dimerisation" evidence="1">
    <location>
        <begin position="550"/>
        <end position="628"/>
    </location>
</feature>
<dbReference type="PANTHER" id="PTHR46169">
    <property type="entry name" value="DNA REPLICATION-RELATED ELEMENT FACTOR, ISOFORM A"/>
    <property type="match status" value="1"/>
</dbReference>
<reference evidence="4" key="1">
    <citation type="submission" date="2021-02" db="EMBL/GenBank/DDBJ databases">
        <authorList>
            <person name="Nowell W R."/>
        </authorList>
    </citation>
    <scope>NUCLEOTIDE SEQUENCE</scope>
</reference>
<evidence type="ECO:0000313" key="5">
    <source>
        <dbReference type="Proteomes" id="UP000663832"/>
    </source>
</evidence>
<dbReference type="InterPro" id="IPR018473">
    <property type="entry name" value="Hermes_transposase_DNA-db"/>
</dbReference>
<dbReference type="GO" id="GO:0006357">
    <property type="term" value="P:regulation of transcription by RNA polymerase II"/>
    <property type="evidence" value="ECO:0007669"/>
    <property type="project" value="TreeGrafter"/>
</dbReference>